<dbReference type="eggNOG" id="COG0526">
    <property type="taxonomic scope" value="Bacteria"/>
</dbReference>
<evidence type="ECO:0000313" key="2">
    <source>
        <dbReference type="EMBL" id="CBH20876.1"/>
    </source>
</evidence>
<keyword evidence="3" id="KW-1185">Reference proteome</keyword>
<dbReference type="EMBL" id="FP565809">
    <property type="protein sequence ID" value="CBH20876.1"/>
    <property type="molecule type" value="Genomic_DNA"/>
</dbReference>
<protein>
    <recommendedName>
        <fullName evidence="1">Thioredoxin domain-containing protein</fullName>
    </recommendedName>
</protein>
<evidence type="ECO:0000259" key="1">
    <source>
        <dbReference type="Pfam" id="PF00085"/>
    </source>
</evidence>
<dbReference type="KEGG" id="cst:CLOST_0750"/>
<dbReference type="Proteomes" id="UP000007041">
    <property type="component" value="Chromosome"/>
</dbReference>
<dbReference type="InterPro" id="IPR013766">
    <property type="entry name" value="Thioredoxin_domain"/>
</dbReference>
<dbReference type="STRING" id="1511.CLOST_0750"/>
<accession>E3PWR1</accession>
<dbReference type="Gene3D" id="3.40.30.10">
    <property type="entry name" value="Glutaredoxin"/>
    <property type="match status" value="1"/>
</dbReference>
<dbReference type="SUPFAM" id="SSF52833">
    <property type="entry name" value="Thioredoxin-like"/>
    <property type="match status" value="1"/>
</dbReference>
<dbReference type="BioCyc" id="CSTI499177:GJE9-794-MONOMER"/>
<name>E3PWR1_ACESD</name>
<dbReference type="InterPro" id="IPR036249">
    <property type="entry name" value="Thioredoxin-like_sf"/>
</dbReference>
<feature type="domain" description="Thioredoxin" evidence="1">
    <location>
        <begin position="18"/>
        <end position="87"/>
    </location>
</feature>
<evidence type="ECO:0000313" key="3">
    <source>
        <dbReference type="Proteomes" id="UP000007041"/>
    </source>
</evidence>
<proteinExistence type="predicted"/>
<organism evidence="2 3">
    <name type="scientific">Acetoanaerobium sticklandii (strain ATCC 12662 / DSM 519 / JCM 1433 / CCUG 9281 / NCIMB 10654 / HF)</name>
    <name type="common">Clostridium sticklandii</name>
    <dbReference type="NCBI Taxonomy" id="499177"/>
    <lineage>
        <taxon>Bacteria</taxon>
        <taxon>Bacillati</taxon>
        <taxon>Bacillota</taxon>
        <taxon>Clostridia</taxon>
        <taxon>Peptostreptococcales</taxon>
        <taxon>Filifactoraceae</taxon>
        <taxon>Acetoanaerobium</taxon>
    </lineage>
</organism>
<dbReference type="CDD" id="cd02947">
    <property type="entry name" value="TRX_family"/>
    <property type="match status" value="1"/>
</dbReference>
<reference evidence="3" key="1">
    <citation type="journal article" date="2010" name="BMC Genomics">
        <title>Clostridium sticklandii, a specialist in amino acid degradation:revisiting its metabolism through its genome sequence.</title>
        <authorList>
            <person name="Fonknechten N."/>
            <person name="Chaussonnerie S."/>
            <person name="Tricot S."/>
            <person name="Lajus A."/>
            <person name="Andreesen J.R."/>
            <person name="Perchat N."/>
            <person name="Pelletier E."/>
            <person name="Gouyvenoux M."/>
            <person name="Barbe V."/>
            <person name="Salanoubat M."/>
            <person name="Le Paslier D."/>
            <person name="Weissenbach J."/>
            <person name="Cohen G.N."/>
            <person name="Kreimeyer A."/>
        </authorList>
    </citation>
    <scope>NUCLEOTIDE SEQUENCE [LARGE SCALE GENOMIC DNA]</scope>
    <source>
        <strain evidence="3">ATCC 12662 / DSM 519 / JCM 1433 / CCUG 9281 / NCIMB 10654 / HF</strain>
    </source>
</reference>
<dbReference type="Pfam" id="PF00085">
    <property type="entry name" value="Thioredoxin"/>
    <property type="match status" value="1"/>
</dbReference>
<sequence>MNSNNGYVFINSLEELESIKQNNVYILYFSSEDCNVCHSVFPKLLELNETAKLPIGRIDVNQNLEIAGQHLVFNIPTILIFNENSEVLRESRFIDFSKLERILNLLGDGED</sequence>
<gene>
    <name evidence="2" type="ordered locus">CLOST_0750</name>
</gene>
<dbReference type="AlphaFoldDB" id="E3PWR1"/>
<dbReference type="HOGENOM" id="CLU_090389_16_1_9"/>